<evidence type="ECO:0000313" key="5">
    <source>
        <dbReference type="Proteomes" id="UP000824120"/>
    </source>
</evidence>
<evidence type="ECO:0000313" key="4">
    <source>
        <dbReference type="EMBL" id="KAG5605277.1"/>
    </source>
</evidence>
<dbReference type="Gene3D" id="3.40.50.720">
    <property type="entry name" value="NAD(P)-binding Rossmann-like Domain"/>
    <property type="match status" value="2"/>
</dbReference>
<dbReference type="SUPFAM" id="SSF51735">
    <property type="entry name" value="NAD(P)-binding Rossmann-fold domains"/>
    <property type="match status" value="1"/>
</dbReference>
<keyword evidence="3" id="KW-0560">Oxidoreductase</keyword>
<dbReference type="Proteomes" id="UP000824120">
    <property type="component" value="Chromosome 5"/>
</dbReference>
<evidence type="ECO:0000256" key="1">
    <source>
        <dbReference type="ARBA" id="ARBA00022723"/>
    </source>
</evidence>
<keyword evidence="2" id="KW-0862">Zinc</keyword>
<dbReference type="OrthoDB" id="1879366at2759"/>
<name>A0A9J5YZG3_SOLCO</name>
<proteinExistence type="predicted"/>
<gene>
    <name evidence="4" type="ORF">H5410_026769</name>
</gene>
<dbReference type="PANTHER" id="PTHR42683">
    <property type="entry name" value="ALDEHYDE REDUCTASE"/>
    <property type="match status" value="1"/>
</dbReference>
<keyword evidence="5" id="KW-1185">Reference proteome</keyword>
<evidence type="ECO:0000256" key="3">
    <source>
        <dbReference type="ARBA" id="ARBA00023002"/>
    </source>
</evidence>
<dbReference type="InterPro" id="IPR047109">
    <property type="entry name" value="CAD-like"/>
</dbReference>
<dbReference type="GO" id="GO:0016616">
    <property type="term" value="F:oxidoreductase activity, acting on the CH-OH group of donors, NAD or NADP as acceptor"/>
    <property type="evidence" value="ECO:0007669"/>
    <property type="project" value="InterPro"/>
</dbReference>
<sequence>MERREMERSQICKKLANLCRFYLLMSVTNCKYNWRHKVGSKDHVANVRIVALISRITALVRFLHTTAISQTGTLKFGGYNMIISDEHFVVRRPENLSMDAAALLCAGITTYSPLNAQPLPALAAMNTWDGIVIINTVSAVHPILPLLMLLKSHAKLVMVGAPENPVELPVFPLFMGRKQVAGSCIGGMKETQEMLDFAAKHNITPHVEVVTIDYVNKALECLLKSDVKYHFLLDTGNTLNKK</sequence>
<dbReference type="GO" id="GO:0046872">
    <property type="term" value="F:metal ion binding"/>
    <property type="evidence" value="ECO:0007669"/>
    <property type="project" value="UniProtKB-KW"/>
</dbReference>
<reference evidence="4 5" key="1">
    <citation type="submission" date="2020-09" db="EMBL/GenBank/DDBJ databases">
        <title>De no assembly of potato wild relative species, Solanum commersonii.</title>
        <authorList>
            <person name="Cho K."/>
        </authorList>
    </citation>
    <scope>NUCLEOTIDE SEQUENCE [LARGE SCALE GENOMIC DNA]</scope>
    <source>
        <strain evidence="4">LZ3.2</strain>
        <tissue evidence="4">Leaf</tissue>
    </source>
</reference>
<organism evidence="4 5">
    <name type="scientific">Solanum commersonii</name>
    <name type="common">Commerson's wild potato</name>
    <name type="synonym">Commerson's nightshade</name>
    <dbReference type="NCBI Taxonomy" id="4109"/>
    <lineage>
        <taxon>Eukaryota</taxon>
        <taxon>Viridiplantae</taxon>
        <taxon>Streptophyta</taxon>
        <taxon>Embryophyta</taxon>
        <taxon>Tracheophyta</taxon>
        <taxon>Spermatophyta</taxon>
        <taxon>Magnoliopsida</taxon>
        <taxon>eudicotyledons</taxon>
        <taxon>Gunneridae</taxon>
        <taxon>Pentapetalae</taxon>
        <taxon>asterids</taxon>
        <taxon>lamiids</taxon>
        <taxon>Solanales</taxon>
        <taxon>Solanaceae</taxon>
        <taxon>Solanoideae</taxon>
        <taxon>Solaneae</taxon>
        <taxon>Solanum</taxon>
    </lineage>
</organism>
<comment type="caution">
    <text evidence="4">The sequence shown here is derived from an EMBL/GenBank/DDBJ whole genome shotgun (WGS) entry which is preliminary data.</text>
</comment>
<evidence type="ECO:0000256" key="2">
    <source>
        <dbReference type="ARBA" id="ARBA00022833"/>
    </source>
</evidence>
<keyword evidence="1" id="KW-0479">Metal-binding</keyword>
<dbReference type="EMBL" id="JACXVP010000005">
    <property type="protein sequence ID" value="KAG5605277.1"/>
    <property type="molecule type" value="Genomic_DNA"/>
</dbReference>
<dbReference type="InterPro" id="IPR036291">
    <property type="entry name" value="NAD(P)-bd_dom_sf"/>
</dbReference>
<protein>
    <submittedName>
        <fullName evidence="4">Uncharacterized protein</fullName>
    </submittedName>
</protein>
<accession>A0A9J5YZG3</accession>
<dbReference type="AlphaFoldDB" id="A0A9J5YZG3"/>
<dbReference type="Gene3D" id="3.90.180.10">
    <property type="entry name" value="Medium-chain alcohol dehydrogenases, catalytic domain"/>
    <property type="match status" value="2"/>
</dbReference>